<proteinExistence type="predicted"/>
<name>A0A2P1EML6_9VIRU</name>
<organism evidence="1 2">
    <name type="scientific">Moumouvirus australiensis</name>
    <dbReference type="NCBI Taxonomy" id="2109587"/>
    <lineage>
        <taxon>Viruses</taxon>
        <taxon>Varidnaviria</taxon>
        <taxon>Bamfordvirae</taxon>
        <taxon>Nucleocytoviricota</taxon>
        <taxon>Megaviricetes</taxon>
        <taxon>Imitervirales</taxon>
        <taxon>Mimiviridae</taxon>
        <taxon>Megamimivirinae</taxon>
        <taxon>Moumouvirus</taxon>
        <taxon>Moumouvirus australiense</taxon>
    </lineage>
</organism>
<dbReference type="Proteomes" id="UP000289600">
    <property type="component" value="Segment"/>
</dbReference>
<evidence type="ECO:0000313" key="1">
    <source>
        <dbReference type="EMBL" id="AVL95129.1"/>
    </source>
</evidence>
<accession>A0A2P1EML6</accession>
<evidence type="ECO:0000313" key="2">
    <source>
        <dbReference type="Proteomes" id="UP000289600"/>
    </source>
</evidence>
<reference evidence="2" key="1">
    <citation type="submission" date="2018-01" db="EMBL/GenBank/DDBJ databases">
        <title>Testimony of 'menage a trois' revealed by the proteome of Megavirus virophage.</title>
        <authorList>
            <person name="Jeudy S."/>
            <person name="Bertaux L."/>
            <person name="Alempic J.-M."/>
            <person name="Lartigue A."/>
            <person name="Legendre M."/>
            <person name="Philippe N."/>
            <person name="Beucher L."/>
            <person name="Biondi E."/>
            <person name="Juul S."/>
            <person name="Turner D."/>
            <person name="Coute Y."/>
            <person name="Claverie J.-M."/>
            <person name="Abergel C."/>
        </authorList>
    </citation>
    <scope>NUCLEOTIDE SEQUENCE [LARGE SCALE GENOMIC DNA]</scope>
</reference>
<gene>
    <name evidence="1" type="ORF">mc_742</name>
</gene>
<keyword evidence="2" id="KW-1185">Reference proteome</keyword>
<protein>
    <submittedName>
        <fullName evidence="1">Uncharacterized protein</fullName>
    </submittedName>
</protein>
<sequence length="105" mass="12735">MGNIFKKYMGLLDPDNENNMDYIICRCGKNATYRCGLQVNDEELEQIYNTHPYLKQYFYSGTSDYYNFISCEDCMLPEYYLVFSYYPQGWKENVKYYIKYELAQF</sequence>
<dbReference type="EMBL" id="MG807320">
    <property type="protein sequence ID" value="AVL95129.1"/>
    <property type="molecule type" value="Genomic_DNA"/>
</dbReference>